<dbReference type="EMBL" id="CP001804">
    <property type="protein sequence ID" value="ACY13427.1"/>
    <property type="molecule type" value="Genomic_DNA"/>
</dbReference>
<evidence type="ECO:0008006" key="3">
    <source>
        <dbReference type="Google" id="ProtNLM"/>
    </source>
</evidence>
<accession>D0LP62</accession>
<name>D0LP62_HALO1</name>
<sequence length="146" mass="17002">MKCDIIVERPIEDVFHYYADVANFAQWSEAIYRVEREDDAHAEPRVGEVFTVYLAVNGVELTVPHTVEHYERDRQFSYSCKQPIPCRWDVRFDAVDSGTRITITMEMHMDSGNPEIMKRLPPREALETKERTSLQAVKRILESPAD</sequence>
<dbReference type="InterPro" id="IPR023393">
    <property type="entry name" value="START-like_dom_sf"/>
</dbReference>
<dbReference type="eggNOG" id="COG3832">
    <property type="taxonomic scope" value="Bacteria"/>
</dbReference>
<dbReference type="HOGENOM" id="CLU_1774830_0_0_7"/>
<gene>
    <name evidence="1" type="ordered locus">Hoch_0811</name>
</gene>
<evidence type="ECO:0000313" key="1">
    <source>
        <dbReference type="EMBL" id="ACY13427.1"/>
    </source>
</evidence>
<dbReference type="RefSeq" id="WP_012826050.1">
    <property type="nucleotide sequence ID" value="NC_013440.1"/>
</dbReference>
<dbReference type="InterPro" id="IPR019587">
    <property type="entry name" value="Polyketide_cyclase/dehydratase"/>
</dbReference>
<proteinExistence type="predicted"/>
<evidence type="ECO:0000313" key="2">
    <source>
        <dbReference type="Proteomes" id="UP000001880"/>
    </source>
</evidence>
<protein>
    <recommendedName>
        <fullName evidence="3">Cyclase/dehydrase</fullName>
    </recommendedName>
</protein>
<keyword evidence="2" id="KW-1185">Reference proteome</keyword>
<dbReference type="OrthoDB" id="3786259at2"/>
<organism evidence="1 2">
    <name type="scientific">Haliangium ochraceum (strain DSM 14365 / JCM 11303 / SMP-2)</name>
    <dbReference type="NCBI Taxonomy" id="502025"/>
    <lineage>
        <taxon>Bacteria</taxon>
        <taxon>Pseudomonadati</taxon>
        <taxon>Myxococcota</taxon>
        <taxon>Polyangia</taxon>
        <taxon>Haliangiales</taxon>
        <taxon>Kofleriaceae</taxon>
        <taxon>Haliangium</taxon>
    </lineage>
</organism>
<dbReference type="SUPFAM" id="SSF55961">
    <property type="entry name" value="Bet v1-like"/>
    <property type="match status" value="1"/>
</dbReference>
<dbReference type="Proteomes" id="UP000001880">
    <property type="component" value="Chromosome"/>
</dbReference>
<dbReference type="KEGG" id="hoh:Hoch_0811"/>
<dbReference type="Gene3D" id="3.30.530.20">
    <property type="match status" value="1"/>
</dbReference>
<dbReference type="Pfam" id="PF10604">
    <property type="entry name" value="Polyketide_cyc2"/>
    <property type="match status" value="1"/>
</dbReference>
<dbReference type="AlphaFoldDB" id="D0LP62"/>
<dbReference type="STRING" id="502025.Hoch_0811"/>
<reference evidence="1 2" key="1">
    <citation type="journal article" date="2010" name="Stand. Genomic Sci.">
        <title>Complete genome sequence of Haliangium ochraceum type strain (SMP-2).</title>
        <authorList>
            <consortium name="US DOE Joint Genome Institute (JGI-PGF)"/>
            <person name="Ivanova N."/>
            <person name="Daum C."/>
            <person name="Lang E."/>
            <person name="Abt B."/>
            <person name="Kopitz M."/>
            <person name="Saunders E."/>
            <person name="Lapidus A."/>
            <person name="Lucas S."/>
            <person name="Glavina Del Rio T."/>
            <person name="Nolan M."/>
            <person name="Tice H."/>
            <person name="Copeland A."/>
            <person name="Cheng J.F."/>
            <person name="Chen F."/>
            <person name="Bruce D."/>
            <person name="Goodwin L."/>
            <person name="Pitluck S."/>
            <person name="Mavromatis K."/>
            <person name="Pati A."/>
            <person name="Mikhailova N."/>
            <person name="Chen A."/>
            <person name="Palaniappan K."/>
            <person name="Land M."/>
            <person name="Hauser L."/>
            <person name="Chang Y.J."/>
            <person name="Jeffries C.D."/>
            <person name="Detter J.C."/>
            <person name="Brettin T."/>
            <person name="Rohde M."/>
            <person name="Goker M."/>
            <person name="Bristow J."/>
            <person name="Markowitz V."/>
            <person name="Eisen J.A."/>
            <person name="Hugenholtz P."/>
            <person name="Kyrpides N.C."/>
            <person name="Klenk H.P."/>
        </authorList>
    </citation>
    <scope>NUCLEOTIDE SEQUENCE [LARGE SCALE GENOMIC DNA]</scope>
    <source>
        <strain evidence="2">DSM 14365 / CIP 107738 / JCM 11303 / AJ 13395 / SMP-2</strain>
    </source>
</reference>